<evidence type="ECO:0000256" key="1">
    <source>
        <dbReference type="SAM" id="SignalP"/>
    </source>
</evidence>
<dbReference type="PROSITE" id="PS51257">
    <property type="entry name" value="PROKAR_LIPOPROTEIN"/>
    <property type="match status" value="1"/>
</dbReference>
<gene>
    <name evidence="3" type="ORF">H9848_04765</name>
</gene>
<evidence type="ECO:0000313" key="4">
    <source>
        <dbReference type="Proteomes" id="UP000823847"/>
    </source>
</evidence>
<feature type="domain" description="Minor fimbrium subunit Mfa1 C-terminal" evidence="2">
    <location>
        <begin position="559"/>
        <end position="643"/>
    </location>
</feature>
<name>A0A9D1XR08_9BACT</name>
<keyword evidence="1" id="KW-0732">Signal</keyword>
<dbReference type="NCBIfam" id="NF038041">
    <property type="entry name" value="fim_Mfa1_fam"/>
    <property type="match status" value="1"/>
</dbReference>
<accession>A0A9D1XR08</accession>
<evidence type="ECO:0000313" key="3">
    <source>
        <dbReference type="EMBL" id="HIX85904.1"/>
    </source>
</evidence>
<feature type="signal peptide" evidence="1">
    <location>
        <begin position="1"/>
        <end position="20"/>
    </location>
</feature>
<reference evidence="3" key="1">
    <citation type="journal article" date="2021" name="PeerJ">
        <title>Extensive microbial diversity within the chicken gut microbiome revealed by metagenomics and culture.</title>
        <authorList>
            <person name="Gilroy R."/>
            <person name="Ravi A."/>
            <person name="Getino M."/>
            <person name="Pursley I."/>
            <person name="Horton D.L."/>
            <person name="Alikhan N.F."/>
            <person name="Baker D."/>
            <person name="Gharbi K."/>
            <person name="Hall N."/>
            <person name="Watson M."/>
            <person name="Adriaenssens E.M."/>
            <person name="Foster-Nyarko E."/>
            <person name="Jarju S."/>
            <person name="Secka A."/>
            <person name="Antonio M."/>
            <person name="Oren A."/>
            <person name="Chaudhuri R.R."/>
            <person name="La Ragione R."/>
            <person name="Hildebrand F."/>
            <person name="Pallen M.J."/>
        </authorList>
    </citation>
    <scope>NUCLEOTIDE SEQUENCE</scope>
    <source>
        <strain evidence="3">ChiHecec2B26-12326</strain>
    </source>
</reference>
<dbReference type="Gene3D" id="2.60.40.3690">
    <property type="match status" value="2"/>
</dbReference>
<comment type="caution">
    <text evidence="3">The sequence shown here is derived from an EMBL/GenBank/DDBJ whole genome shotgun (WGS) entry which is preliminary data.</text>
</comment>
<dbReference type="Proteomes" id="UP000823847">
    <property type="component" value="Unassembled WGS sequence"/>
</dbReference>
<sequence>MKLKSTLWALAFAVAAVSCSDDLEENGPGNNNENATNGGYFMSVNIATGGGSFMTKANGEGDTYLEEEGKEDMVYDVNVFLVSGTDNPADLLDLLNSTNASTIQIAGQGYTSIENGLTPDGGTEPNHDKVEVEMQLTEPISGTDAQTYQVFTVVNAGEKLSNISTLADLRDYVHSTVVWAGTAGQEDKFVMSTHKMTGVPGNSVVTLSAANMSESNPAVTNVYVERLAARIDLKVDEALLNSGYSTTDQTAIANGKGTFKLTGYTVVNRWNGDSYMFKQVSPTVSAWDADLPDASTTYAAGDPKKYLGDEKWVQTGTVPAGSYNYVIEPKTREKNGTDFMTASYLNPFSEDGDLNTLTSNNEWVTTLTNLSSSAFKKIAYTKENTMSVKNQLNGYSTGVIFESEFTPNENFKVSKYSDGTVSEVALESSNKTFYMANHQNGNSTQKVTYADLKTIAAMAFDGISAEFMTTDMYKGFMDGTWPSTDQELTNIQGLIDQMKESNKVESAFKTYLSRIANTDAANWASVKDKLTYEKFLASTEGSGLIETNTNLFKDFGVSYYKAGKSYHKFWIRHDDNNDDKRMGVMEFCIVRNNVYQLQVSGVRDLGDPLPFTPGKDDPNNPDENDEVSILVNLYVKNWVVRSNSGIIL</sequence>
<organism evidence="3 4">
    <name type="scientific">Candidatus Parabacteroides intestinigallinarum</name>
    <dbReference type="NCBI Taxonomy" id="2838722"/>
    <lineage>
        <taxon>Bacteria</taxon>
        <taxon>Pseudomonadati</taxon>
        <taxon>Bacteroidota</taxon>
        <taxon>Bacteroidia</taxon>
        <taxon>Bacteroidales</taxon>
        <taxon>Tannerellaceae</taxon>
        <taxon>Parabacteroides</taxon>
    </lineage>
</organism>
<dbReference type="InterPro" id="IPR029140">
    <property type="entry name" value="Mfa1_C"/>
</dbReference>
<protein>
    <submittedName>
        <fullName evidence="3">Mfa1 family fimbria major subunit</fullName>
    </submittedName>
</protein>
<evidence type="ECO:0000259" key="2">
    <source>
        <dbReference type="Pfam" id="PF15495"/>
    </source>
</evidence>
<dbReference type="GO" id="GO:0009418">
    <property type="term" value="C:pilus shaft"/>
    <property type="evidence" value="ECO:0007669"/>
    <property type="project" value="InterPro"/>
</dbReference>
<dbReference type="EMBL" id="DXEN01000031">
    <property type="protein sequence ID" value="HIX85904.1"/>
    <property type="molecule type" value="Genomic_DNA"/>
</dbReference>
<dbReference type="InterPro" id="IPR047786">
    <property type="entry name" value="Mfa1_fim"/>
</dbReference>
<dbReference type="Pfam" id="PF15495">
    <property type="entry name" value="Fimbrillin_C"/>
    <property type="match status" value="1"/>
</dbReference>
<reference evidence="3" key="2">
    <citation type="submission" date="2021-04" db="EMBL/GenBank/DDBJ databases">
        <authorList>
            <person name="Gilroy R."/>
        </authorList>
    </citation>
    <scope>NUCLEOTIDE SEQUENCE</scope>
    <source>
        <strain evidence="3">ChiHecec2B26-12326</strain>
    </source>
</reference>
<dbReference type="AlphaFoldDB" id="A0A9D1XR08"/>
<feature type="chain" id="PRO_5039545274" evidence="1">
    <location>
        <begin position="21"/>
        <end position="648"/>
    </location>
</feature>
<proteinExistence type="predicted"/>